<dbReference type="PANTHER" id="PTHR12714:SF9">
    <property type="entry name" value="PROTEIN-S-ISOPRENYLCYSTEINE O-METHYLTRANSFERASE"/>
    <property type="match status" value="1"/>
</dbReference>
<evidence type="ECO:0000313" key="7">
    <source>
        <dbReference type="Proteomes" id="UP000315636"/>
    </source>
</evidence>
<evidence type="ECO:0000313" key="6">
    <source>
        <dbReference type="EMBL" id="SMO53244.1"/>
    </source>
</evidence>
<dbReference type="Pfam" id="PF04140">
    <property type="entry name" value="ICMT"/>
    <property type="match status" value="1"/>
</dbReference>
<dbReference type="RefSeq" id="WP_142504837.1">
    <property type="nucleotide sequence ID" value="NZ_FXTI01000003.1"/>
</dbReference>
<feature type="transmembrane region" description="Helical" evidence="5">
    <location>
        <begin position="30"/>
        <end position="52"/>
    </location>
</feature>
<dbReference type="GO" id="GO:0004671">
    <property type="term" value="F:protein C-terminal S-isoprenylcysteine carboxyl O-methyltransferase activity"/>
    <property type="evidence" value="ECO:0007669"/>
    <property type="project" value="InterPro"/>
</dbReference>
<keyword evidence="3 5" id="KW-1133">Transmembrane helix</keyword>
<keyword evidence="7" id="KW-1185">Reference proteome</keyword>
<dbReference type="AlphaFoldDB" id="A0A521C1I4"/>
<evidence type="ECO:0000256" key="1">
    <source>
        <dbReference type="ARBA" id="ARBA00004141"/>
    </source>
</evidence>
<dbReference type="EMBL" id="FXTI01000003">
    <property type="protein sequence ID" value="SMO53244.1"/>
    <property type="molecule type" value="Genomic_DNA"/>
</dbReference>
<evidence type="ECO:0000256" key="3">
    <source>
        <dbReference type="ARBA" id="ARBA00022989"/>
    </source>
</evidence>
<protein>
    <submittedName>
        <fullName evidence="6">Protein-S-isoprenylcysteine O-methyltransferase Ste14</fullName>
    </submittedName>
</protein>
<dbReference type="GO" id="GO:0032259">
    <property type="term" value="P:methylation"/>
    <property type="evidence" value="ECO:0007669"/>
    <property type="project" value="UniProtKB-KW"/>
</dbReference>
<evidence type="ECO:0000256" key="5">
    <source>
        <dbReference type="SAM" id="Phobius"/>
    </source>
</evidence>
<proteinExistence type="predicted"/>
<sequence length="181" mass="20879">MVWLAYIPVILYFLLETIRKKPLEEQRKNRSSTITLAVAQGFMILLPTMIFFYKPMNNHHSHPLFFIGMAFGVVGVLIRATAMQTLGRFFSRNIGIQKQHQLVVTGCYRYIRHPGYLGTLGTFLGFALSTASWLAIVVNILCFFVAYSYRIRVEEDALTACFGSAYLNYKLRTWKLIPFLY</sequence>
<dbReference type="Proteomes" id="UP000315636">
    <property type="component" value="Unassembled WGS sequence"/>
</dbReference>
<keyword evidence="6" id="KW-0808">Transferase</keyword>
<dbReference type="GO" id="GO:0016020">
    <property type="term" value="C:membrane"/>
    <property type="evidence" value="ECO:0007669"/>
    <property type="project" value="UniProtKB-SubCell"/>
</dbReference>
<accession>A0A521C1I4</accession>
<evidence type="ECO:0000256" key="2">
    <source>
        <dbReference type="ARBA" id="ARBA00022692"/>
    </source>
</evidence>
<feature type="transmembrane region" description="Helical" evidence="5">
    <location>
        <begin position="123"/>
        <end position="147"/>
    </location>
</feature>
<keyword evidence="6" id="KW-0489">Methyltransferase</keyword>
<organism evidence="6 7">
    <name type="scientific">Melghirimyces algeriensis</name>
    <dbReference type="NCBI Taxonomy" id="910412"/>
    <lineage>
        <taxon>Bacteria</taxon>
        <taxon>Bacillati</taxon>
        <taxon>Bacillota</taxon>
        <taxon>Bacilli</taxon>
        <taxon>Bacillales</taxon>
        <taxon>Thermoactinomycetaceae</taxon>
        <taxon>Melghirimyces</taxon>
    </lineage>
</organism>
<keyword evidence="2 5" id="KW-0812">Transmembrane</keyword>
<dbReference type="OrthoDB" id="5471300at2"/>
<comment type="subcellular location">
    <subcellularLocation>
        <location evidence="1">Membrane</location>
        <topology evidence="1">Multi-pass membrane protein</topology>
    </subcellularLocation>
</comment>
<dbReference type="PANTHER" id="PTHR12714">
    <property type="entry name" value="PROTEIN-S ISOPRENYLCYSTEINE O-METHYLTRANSFERASE"/>
    <property type="match status" value="1"/>
</dbReference>
<reference evidence="6 7" key="1">
    <citation type="submission" date="2017-05" db="EMBL/GenBank/DDBJ databases">
        <authorList>
            <person name="Varghese N."/>
            <person name="Submissions S."/>
        </authorList>
    </citation>
    <scope>NUCLEOTIDE SEQUENCE [LARGE SCALE GENOMIC DNA]</scope>
    <source>
        <strain evidence="6 7">DSM 45474</strain>
    </source>
</reference>
<keyword evidence="4 5" id="KW-0472">Membrane</keyword>
<feature type="transmembrane region" description="Helical" evidence="5">
    <location>
        <begin position="64"/>
        <end position="82"/>
    </location>
</feature>
<dbReference type="InterPro" id="IPR007269">
    <property type="entry name" value="ICMT_MeTrfase"/>
</dbReference>
<gene>
    <name evidence="6" type="ORF">SAMN06264849_10366</name>
</gene>
<name>A0A521C1I4_9BACL</name>
<evidence type="ECO:0000256" key="4">
    <source>
        <dbReference type="ARBA" id="ARBA00023136"/>
    </source>
</evidence>
<dbReference type="Gene3D" id="1.20.120.1630">
    <property type="match status" value="1"/>
</dbReference>